<proteinExistence type="predicted"/>
<name>A0A0P0W898_ORYSJ</name>
<feature type="compositionally biased region" description="Basic and acidic residues" evidence="1">
    <location>
        <begin position="74"/>
        <end position="85"/>
    </location>
</feature>
<dbReference type="InParanoid" id="A0A0P0W898"/>
<reference evidence="2 3" key="2">
    <citation type="journal article" date="2013" name="Plant Cell Physiol.">
        <title>Rice Annotation Project Database (RAP-DB): an integrative and interactive database for rice genomics.</title>
        <authorList>
            <person name="Sakai H."/>
            <person name="Lee S.S."/>
            <person name="Tanaka T."/>
            <person name="Numa H."/>
            <person name="Kim J."/>
            <person name="Kawahara Y."/>
            <person name="Wakimoto H."/>
            <person name="Yang C.C."/>
            <person name="Iwamoto M."/>
            <person name="Abe T."/>
            <person name="Yamada Y."/>
            <person name="Muto A."/>
            <person name="Inokuchi H."/>
            <person name="Ikemura T."/>
            <person name="Matsumoto T."/>
            <person name="Sasaki T."/>
            <person name="Itoh T."/>
        </authorList>
    </citation>
    <scope>NUCLEOTIDE SEQUENCE [LARGE SCALE GENOMIC DNA]</scope>
    <source>
        <strain evidence="3">cv. Nipponbare</strain>
    </source>
</reference>
<reference evidence="2 3" key="3">
    <citation type="journal article" date="2013" name="Rice">
        <title>Improvement of the Oryza sativa Nipponbare reference genome using next generation sequence and optical map data.</title>
        <authorList>
            <person name="Kawahara Y."/>
            <person name="de la Bastide M."/>
            <person name="Hamilton J.P."/>
            <person name="Kanamori H."/>
            <person name="McCombie W.R."/>
            <person name="Ouyang S."/>
            <person name="Schwartz D.C."/>
            <person name="Tanaka T."/>
            <person name="Wu J."/>
            <person name="Zhou S."/>
            <person name="Childs K.L."/>
            <person name="Davidson R.M."/>
            <person name="Lin H."/>
            <person name="Quesada-Ocampo L."/>
            <person name="Vaillancourt B."/>
            <person name="Sakai H."/>
            <person name="Lee S.S."/>
            <person name="Kim J."/>
            <person name="Numa H."/>
            <person name="Itoh T."/>
            <person name="Buell C.R."/>
            <person name="Matsumoto T."/>
        </authorList>
    </citation>
    <scope>NUCLEOTIDE SEQUENCE [LARGE SCALE GENOMIC DNA]</scope>
    <source>
        <strain evidence="3">cv. Nipponbare</strain>
    </source>
</reference>
<dbReference type="EMBL" id="AP014960">
    <property type="protein sequence ID" value="BAS88284.1"/>
    <property type="molecule type" value="Genomic_DNA"/>
</dbReference>
<accession>A0A0P0W898</accession>
<feature type="region of interest" description="Disordered" evidence="1">
    <location>
        <begin position="29"/>
        <end position="85"/>
    </location>
</feature>
<dbReference type="Proteomes" id="UP000059680">
    <property type="component" value="Chromosome 4"/>
</dbReference>
<dbReference type="PaxDb" id="39947-A0A0P0W898"/>
<organism evidence="2 3">
    <name type="scientific">Oryza sativa subsp. japonica</name>
    <name type="common">Rice</name>
    <dbReference type="NCBI Taxonomy" id="39947"/>
    <lineage>
        <taxon>Eukaryota</taxon>
        <taxon>Viridiplantae</taxon>
        <taxon>Streptophyta</taxon>
        <taxon>Embryophyta</taxon>
        <taxon>Tracheophyta</taxon>
        <taxon>Spermatophyta</taxon>
        <taxon>Magnoliopsida</taxon>
        <taxon>Liliopsida</taxon>
        <taxon>Poales</taxon>
        <taxon>Poaceae</taxon>
        <taxon>BOP clade</taxon>
        <taxon>Oryzoideae</taxon>
        <taxon>Oryzeae</taxon>
        <taxon>Oryzinae</taxon>
        <taxon>Oryza</taxon>
        <taxon>Oryza sativa</taxon>
    </lineage>
</organism>
<evidence type="ECO:0000313" key="3">
    <source>
        <dbReference type="Proteomes" id="UP000059680"/>
    </source>
</evidence>
<reference evidence="3" key="1">
    <citation type="journal article" date="2005" name="Nature">
        <title>The map-based sequence of the rice genome.</title>
        <authorList>
            <consortium name="International rice genome sequencing project (IRGSP)"/>
            <person name="Matsumoto T."/>
            <person name="Wu J."/>
            <person name="Kanamori H."/>
            <person name="Katayose Y."/>
            <person name="Fujisawa M."/>
            <person name="Namiki N."/>
            <person name="Mizuno H."/>
            <person name="Yamamoto K."/>
            <person name="Antonio B.A."/>
            <person name="Baba T."/>
            <person name="Sakata K."/>
            <person name="Nagamura Y."/>
            <person name="Aoki H."/>
            <person name="Arikawa K."/>
            <person name="Arita K."/>
            <person name="Bito T."/>
            <person name="Chiden Y."/>
            <person name="Fujitsuka N."/>
            <person name="Fukunaka R."/>
            <person name="Hamada M."/>
            <person name="Harada C."/>
            <person name="Hayashi A."/>
            <person name="Hijishita S."/>
            <person name="Honda M."/>
            <person name="Hosokawa S."/>
            <person name="Ichikawa Y."/>
            <person name="Idonuma A."/>
            <person name="Iijima M."/>
            <person name="Ikeda M."/>
            <person name="Ikeno M."/>
            <person name="Ito K."/>
            <person name="Ito S."/>
            <person name="Ito T."/>
            <person name="Ito Y."/>
            <person name="Ito Y."/>
            <person name="Iwabuchi A."/>
            <person name="Kamiya K."/>
            <person name="Karasawa W."/>
            <person name="Kurita K."/>
            <person name="Katagiri S."/>
            <person name="Kikuta A."/>
            <person name="Kobayashi H."/>
            <person name="Kobayashi N."/>
            <person name="Machita K."/>
            <person name="Maehara T."/>
            <person name="Masukawa M."/>
            <person name="Mizubayashi T."/>
            <person name="Mukai Y."/>
            <person name="Nagasaki H."/>
            <person name="Nagata Y."/>
            <person name="Naito S."/>
            <person name="Nakashima M."/>
            <person name="Nakama Y."/>
            <person name="Nakamichi Y."/>
            <person name="Nakamura M."/>
            <person name="Meguro A."/>
            <person name="Negishi M."/>
            <person name="Ohta I."/>
            <person name="Ohta T."/>
            <person name="Okamoto M."/>
            <person name="Ono N."/>
            <person name="Saji S."/>
            <person name="Sakaguchi M."/>
            <person name="Sakai K."/>
            <person name="Shibata M."/>
            <person name="Shimokawa T."/>
            <person name="Song J."/>
            <person name="Takazaki Y."/>
            <person name="Terasawa K."/>
            <person name="Tsugane M."/>
            <person name="Tsuji K."/>
            <person name="Ueda S."/>
            <person name="Waki K."/>
            <person name="Yamagata H."/>
            <person name="Yamamoto M."/>
            <person name="Yamamoto S."/>
            <person name="Yamane H."/>
            <person name="Yoshiki S."/>
            <person name="Yoshihara R."/>
            <person name="Yukawa K."/>
            <person name="Zhong H."/>
            <person name="Yano M."/>
            <person name="Yuan Q."/>
            <person name="Ouyang S."/>
            <person name="Liu J."/>
            <person name="Jones K.M."/>
            <person name="Gansberger K."/>
            <person name="Moffat K."/>
            <person name="Hill J."/>
            <person name="Bera J."/>
            <person name="Fadrosh D."/>
            <person name="Jin S."/>
            <person name="Johri S."/>
            <person name="Kim M."/>
            <person name="Overton L."/>
            <person name="Reardon M."/>
            <person name="Tsitrin T."/>
            <person name="Vuong H."/>
            <person name="Weaver B."/>
            <person name="Ciecko A."/>
            <person name="Tallon L."/>
            <person name="Jackson J."/>
            <person name="Pai G."/>
            <person name="Aken S.V."/>
            <person name="Utterback T."/>
            <person name="Reidmuller S."/>
            <person name="Feldblyum T."/>
            <person name="Hsiao J."/>
            <person name="Zismann V."/>
            <person name="Iobst S."/>
            <person name="de Vazeille A.R."/>
            <person name="Buell C.R."/>
            <person name="Ying K."/>
            <person name="Li Y."/>
            <person name="Lu T."/>
            <person name="Huang Y."/>
            <person name="Zhao Q."/>
            <person name="Feng Q."/>
            <person name="Zhang L."/>
            <person name="Zhu J."/>
            <person name="Weng Q."/>
            <person name="Mu J."/>
            <person name="Lu Y."/>
            <person name="Fan D."/>
            <person name="Liu Y."/>
            <person name="Guan J."/>
            <person name="Zhang Y."/>
            <person name="Yu S."/>
            <person name="Liu X."/>
            <person name="Zhang Y."/>
            <person name="Hong G."/>
            <person name="Han B."/>
            <person name="Choisne N."/>
            <person name="Demange N."/>
            <person name="Orjeda G."/>
            <person name="Samain S."/>
            <person name="Cattolico L."/>
            <person name="Pelletier E."/>
            <person name="Couloux A."/>
            <person name="Segurens B."/>
            <person name="Wincker P."/>
            <person name="D'Hont A."/>
            <person name="Scarpelli C."/>
            <person name="Weissenbach J."/>
            <person name="Salanoubat M."/>
            <person name="Quetier F."/>
            <person name="Yu Y."/>
            <person name="Kim H.R."/>
            <person name="Rambo T."/>
            <person name="Currie J."/>
            <person name="Collura K."/>
            <person name="Luo M."/>
            <person name="Yang T."/>
            <person name="Ammiraju J.S.S."/>
            <person name="Engler F."/>
            <person name="Soderlund C."/>
            <person name="Wing R.A."/>
            <person name="Palmer L.E."/>
            <person name="de la Bastide M."/>
            <person name="Spiegel L."/>
            <person name="Nascimento L."/>
            <person name="Zutavern T."/>
            <person name="O'Shaughnessy A."/>
            <person name="Dike S."/>
            <person name="Dedhia N."/>
            <person name="Preston R."/>
            <person name="Balija V."/>
            <person name="McCombie W.R."/>
            <person name="Chow T."/>
            <person name="Chen H."/>
            <person name="Chung M."/>
            <person name="Chen C."/>
            <person name="Shaw J."/>
            <person name="Wu H."/>
            <person name="Hsiao K."/>
            <person name="Chao Y."/>
            <person name="Chu M."/>
            <person name="Cheng C."/>
            <person name="Hour A."/>
            <person name="Lee P."/>
            <person name="Lin S."/>
            <person name="Lin Y."/>
            <person name="Liou J."/>
            <person name="Liu S."/>
            <person name="Hsing Y."/>
            <person name="Raghuvanshi S."/>
            <person name="Mohanty A."/>
            <person name="Bharti A.K."/>
            <person name="Gaur A."/>
            <person name="Gupta V."/>
            <person name="Kumar D."/>
            <person name="Ravi V."/>
            <person name="Vij S."/>
            <person name="Kapur A."/>
            <person name="Khurana P."/>
            <person name="Khurana P."/>
            <person name="Khurana J.P."/>
            <person name="Tyagi A.K."/>
            <person name="Gaikwad K."/>
            <person name="Singh A."/>
            <person name="Dalal V."/>
            <person name="Srivastava S."/>
            <person name="Dixit A."/>
            <person name="Pal A.K."/>
            <person name="Ghazi I.A."/>
            <person name="Yadav M."/>
            <person name="Pandit A."/>
            <person name="Bhargava A."/>
            <person name="Sureshbabu K."/>
            <person name="Batra K."/>
            <person name="Sharma T.R."/>
            <person name="Mohapatra T."/>
            <person name="Singh N.K."/>
            <person name="Messing J."/>
            <person name="Nelson A.B."/>
            <person name="Fuks G."/>
            <person name="Kavchok S."/>
            <person name="Keizer G."/>
            <person name="Linton E."/>
            <person name="Llaca V."/>
            <person name="Song R."/>
            <person name="Tanyolac B."/>
            <person name="Young S."/>
            <person name="Ho-Il K."/>
            <person name="Hahn J.H."/>
            <person name="Sangsakoo G."/>
            <person name="Vanavichit A."/>
            <person name="de Mattos Luiz.A.T."/>
            <person name="Zimmer P.D."/>
            <person name="Malone G."/>
            <person name="Dellagostin O."/>
            <person name="de Oliveira A.C."/>
            <person name="Bevan M."/>
            <person name="Bancroft I."/>
            <person name="Minx P."/>
            <person name="Cordum H."/>
            <person name="Wilson R."/>
            <person name="Cheng Z."/>
            <person name="Jin W."/>
            <person name="Jiang J."/>
            <person name="Leong S.A."/>
            <person name="Iwama H."/>
            <person name="Gojobori T."/>
            <person name="Itoh T."/>
            <person name="Niimura Y."/>
            <person name="Fujii Y."/>
            <person name="Habara T."/>
            <person name="Sakai H."/>
            <person name="Sato Y."/>
            <person name="Wilson G."/>
            <person name="Kumar K."/>
            <person name="McCouch S."/>
            <person name="Juretic N."/>
            <person name="Hoen D."/>
            <person name="Wright S."/>
            <person name="Bruskiewich R."/>
            <person name="Bureau T."/>
            <person name="Miyao A."/>
            <person name="Hirochika H."/>
            <person name="Nishikawa T."/>
            <person name="Kadowaki K."/>
            <person name="Sugiura M."/>
            <person name="Burr B."/>
            <person name="Sasaki T."/>
        </authorList>
    </citation>
    <scope>NUCLEOTIDE SEQUENCE [LARGE SCALE GENOMIC DNA]</scope>
    <source>
        <strain evidence="3">cv. Nipponbare</strain>
    </source>
</reference>
<sequence>MGRPELPASGARCVWPILEESCTVRAVGQTRPPPLKHGGVGVHTPELQHPELSQDDDKGDKWVNPTSLPLDHPGVIDRVHPPPAR</sequence>
<evidence type="ECO:0000256" key="1">
    <source>
        <dbReference type="SAM" id="MobiDB-lite"/>
    </source>
</evidence>
<keyword evidence="3" id="KW-1185">Reference proteome</keyword>
<dbReference type="AlphaFoldDB" id="A0A0P0W898"/>
<protein>
    <submittedName>
        <fullName evidence="2">Os04g0257201 protein</fullName>
    </submittedName>
</protein>
<evidence type="ECO:0000313" key="2">
    <source>
        <dbReference type="EMBL" id="BAS88284.1"/>
    </source>
</evidence>
<gene>
    <name evidence="2" type="ordered locus">Os04g0257201</name>
    <name evidence="2" type="ORF">OSNPB_040257201</name>
</gene>